<keyword evidence="7" id="KW-1185">Reference proteome</keyword>
<dbReference type="PANTHER" id="PTHR42910">
    <property type="entry name" value="TRANSPORTER SCO4007-RELATED"/>
    <property type="match status" value="1"/>
</dbReference>
<dbReference type="Pfam" id="PF07690">
    <property type="entry name" value="MFS_1"/>
    <property type="match status" value="1"/>
</dbReference>
<dbReference type="RefSeq" id="WP_273619500.1">
    <property type="nucleotide sequence ID" value="NZ_CP117418.1"/>
</dbReference>
<dbReference type="PANTHER" id="PTHR42910:SF1">
    <property type="entry name" value="MAJOR FACILITATOR SUPERFAMILY (MFS) PROFILE DOMAIN-CONTAINING PROTEIN"/>
    <property type="match status" value="1"/>
</dbReference>
<feature type="transmembrane region" description="Helical" evidence="4">
    <location>
        <begin position="79"/>
        <end position="98"/>
    </location>
</feature>
<evidence type="ECO:0000256" key="2">
    <source>
        <dbReference type="ARBA" id="ARBA00022989"/>
    </source>
</evidence>
<feature type="transmembrane region" description="Helical" evidence="4">
    <location>
        <begin position="219"/>
        <end position="239"/>
    </location>
</feature>
<evidence type="ECO:0000256" key="1">
    <source>
        <dbReference type="ARBA" id="ARBA00022692"/>
    </source>
</evidence>
<feature type="transmembrane region" description="Helical" evidence="4">
    <location>
        <begin position="278"/>
        <end position="296"/>
    </location>
</feature>
<geneLocation type="plasmid" evidence="6 7">
    <name>unnamed1</name>
</geneLocation>
<dbReference type="CDD" id="cd17324">
    <property type="entry name" value="MFS_NepI_like"/>
    <property type="match status" value="1"/>
</dbReference>
<keyword evidence="2 4" id="KW-1133">Transmembrane helix</keyword>
<reference evidence="6 7" key="1">
    <citation type="submission" date="2023-02" db="EMBL/GenBank/DDBJ databases">
        <title>Genome sequence of Novosphingobium humi KACC 19094.</title>
        <authorList>
            <person name="Kim S."/>
            <person name="Heo J."/>
            <person name="Kwon S.-W."/>
        </authorList>
    </citation>
    <scope>NUCLEOTIDE SEQUENCE [LARGE SCALE GENOMIC DNA]</scope>
    <source>
        <strain evidence="6 7">KACC 19094</strain>
        <plasmid evidence="6 7">unnamed1</plasmid>
    </source>
</reference>
<keyword evidence="6" id="KW-0614">Plasmid</keyword>
<gene>
    <name evidence="6" type="ORF">PQ457_19675</name>
</gene>
<evidence type="ECO:0000259" key="5">
    <source>
        <dbReference type="PROSITE" id="PS50850"/>
    </source>
</evidence>
<feature type="transmembrane region" description="Helical" evidence="4">
    <location>
        <begin position="104"/>
        <end position="124"/>
    </location>
</feature>
<organism evidence="6 7">
    <name type="scientific">Novosphingobium humi</name>
    <dbReference type="NCBI Taxonomy" id="2282397"/>
    <lineage>
        <taxon>Bacteria</taxon>
        <taxon>Pseudomonadati</taxon>
        <taxon>Pseudomonadota</taxon>
        <taxon>Alphaproteobacteria</taxon>
        <taxon>Sphingomonadales</taxon>
        <taxon>Sphingomonadaceae</taxon>
        <taxon>Novosphingobium</taxon>
    </lineage>
</organism>
<feature type="transmembrane region" description="Helical" evidence="4">
    <location>
        <begin position="136"/>
        <end position="154"/>
    </location>
</feature>
<feature type="transmembrane region" description="Helical" evidence="4">
    <location>
        <begin position="245"/>
        <end position="266"/>
    </location>
</feature>
<dbReference type="Gene3D" id="1.20.1250.20">
    <property type="entry name" value="MFS general substrate transporter like domains"/>
    <property type="match status" value="1"/>
</dbReference>
<dbReference type="InterPro" id="IPR011701">
    <property type="entry name" value="MFS"/>
</dbReference>
<name>A0ABY7U1X1_9SPHN</name>
<dbReference type="PROSITE" id="PS50850">
    <property type="entry name" value="MFS"/>
    <property type="match status" value="1"/>
</dbReference>
<feature type="transmembrane region" description="Helical" evidence="4">
    <location>
        <begin position="166"/>
        <end position="186"/>
    </location>
</feature>
<evidence type="ECO:0000256" key="3">
    <source>
        <dbReference type="ARBA" id="ARBA00023136"/>
    </source>
</evidence>
<keyword evidence="3 4" id="KW-0472">Membrane</keyword>
<sequence>MNTEPQPVMSPRLISIISVACGLMVSNLYFGQALIGEIAPAIHLSGGAAGLVVTLTQLGYGAGLFFMVSLADIMENRRLVLLMTVGACLGDLGIFFAADPTTFLILSCFTGFCSVGAQVLVPLAAHLAPEESRGRVIGHVMAGLITGIMLARPAANCLAAIAGWRAIYAVSALSMAALAVMLAKTLPERRPTARLRYGELLRSSLSLLIRTPGIRRRTVYQAALFAAFNMFWTAVPLLLTRRFGLGHLGIAIFALAGAGGAFAAPVAGRLGDRGHVRAGTAVALLSCVAAFAVAGWAAASGALVTLAAAAVLLDAATQVNQVLGQRVLYSSHPEARGRINAAYMTALFLSGALSSLLATFSFQYGGWTATACAGAAAGIGAFLFFLTERRESDQAG</sequence>
<evidence type="ECO:0000313" key="6">
    <source>
        <dbReference type="EMBL" id="WCT79223.1"/>
    </source>
</evidence>
<dbReference type="EMBL" id="CP117418">
    <property type="protein sequence ID" value="WCT79223.1"/>
    <property type="molecule type" value="Genomic_DNA"/>
</dbReference>
<dbReference type="SUPFAM" id="SSF103473">
    <property type="entry name" value="MFS general substrate transporter"/>
    <property type="match status" value="1"/>
</dbReference>
<evidence type="ECO:0000256" key="4">
    <source>
        <dbReference type="SAM" id="Phobius"/>
    </source>
</evidence>
<feature type="transmembrane region" description="Helical" evidence="4">
    <location>
        <begin position="12"/>
        <end position="30"/>
    </location>
</feature>
<evidence type="ECO:0000313" key="7">
    <source>
        <dbReference type="Proteomes" id="UP001218231"/>
    </source>
</evidence>
<keyword evidence="1 4" id="KW-0812">Transmembrane</keyword>
<feature type="domain" description="Major facilitator superfamily (MFS) profile" evidence="5">
    <location>
        <begin position="1"/>
        <end position="392"/>
    </location>
</feature>
<dbReference type="InterPro" id="IPR020846">
    <property type="entry name" value="MFS_dom"/>
</dbReference>
<dbReference type="Proteomes" id="UP001218231">
    <property type="component" value="Plasmid unnamed1"/>
</dbReference>
<proteinExistence type="predicted"/>
<dbReference type="InterPro" id="IPR036259">
    <property type="entry name" value="MFS_trans_sf"/>
</dbReference>
<accession>A0ABY7U1X1</accession>
<protein>
    <submittedName>
        <fullName evidence="6">MFS transporter</fullName>
    </submittedName>
</protein>
<feature type="transmembrane region" description="Helical" evidence="4">
    <location>
        <begin position="366"/>
        <end position="386"/>
    </location>
</feature>
<feature type="transmembrane region" description="Helical" evidence="4">
    <location>
        <begin position="42"/>
        <end position="67"/>
    </location>
</feature>